<reference evidence="1" key="1">
    <citation type="submission" date="2021-05" db="EMBL/GenBank/DDBJ databases">
        <authorList>
            <person name="Scholz U."/>
            <person name="Mascher M."/>
            <person name="Fiebig A."/>
        </authorList>
    </citation>
    <scope>NUCLEOTIDE SEQUENCE [LARGE SCALE GENOMIC DNA]</scope>
</reference>
<dbReference type="EnsemblPlants" id="AVESA.00010b.r2.1DG0121750.1">
    <property type="protein sequence ID" value="AVESA.00010b.r2.1DG0121750.1.CDS"/>
    <property type="gene ID" value="AVESA.00010b.r2.1DG0121750"/>
</dbReference>
<accession>A0ACD5TT14</accession>
<evidence type="ECO:0000313" key="1">
    <source>
        <dbReference type="EnsemblPlants" id="AVESA.00010b.r2.1DG0121750.1.CDS"/>
    </source>
</evidence>
<keyword evidence="2" id="KW-1185">Reference proteome</keyword>
<reference evidence="1" key="2">
    <citation type="submission" date="2025-09" db="UniProtKB">
        <authorList>
            <consortium name="EnsemblPlants"/>
        </authorList>
    </citation>
    <scope>IDENTIFICATION</scope>
</reference>
<organism evidence="1 2">
    <name type="scientific">Avena sativa</name>
    <name type="common">Oat</name>
    <dbReference type="NCBI Taxonomy" id="4498"/>
    <lineage>
        <taxon>Eukaryota</taxon>
        <taxon>Viridiplantae</taxon>
        <taxon>Streptophyta</taxon>
        <taxon>Embryophyta</taxon>
        <taxon>Tracheophyta</taxon>
        <taxon>Spermatophyta</taxon>
        <taxon>Magnoliopsida</taxon>
        <taxon>Liliopsida</taxon>
        <taxon>Poales</taxon>
        <taxon>Poaceae</taxon>
        <taxon>BOP clade</taxon>
        <taxon>Pooideae</taxon>
        <taxon>Poodae</taxon>
        <taxon>Poeae</taxon>
        <taxon>Poeae Chloroplast Group 1 (Aveneae type)</taxon>
        <taxon>Aveninae</taxon>
        <taxon>Avena</taxon>
    </lineage>
</organism>
<dbReference type="Proteomes" id="UP001732700">
    <property type="component" value="Chromosome 1D"/>
</dbReference>
<proteinExistence type="predicted"/>
<sequence length="894" mass="100596">MVASLALPSSLLLPRPGAEPPATAESLLFPAVVPRLSVIECRQKNPPKMGKMSQRRATQTQQKNIGCTWGLIRMFYSRQDPKLILDKKQGSRRHSFSGFPGRGHSRKKSRDFEETDEDGDNRGECSTTKPTGKGLTEGEFGKLKQSRKIPNDEVQRILADLGHDVCLDKTIMQNSKPKIITNPNTAISIATSSASLDPSGSKCMKQAEGDNLDLVLSDFLGEVDVSDFLGEVYKYHDEGPNDDWMSNSELCPEFKSLINTKLNEVNNPLCDLAYEKNTVCEKKELVVNKHPHNRHVGTSLESRKMLEKNTIVKDAKTSNQHELSIKTQNKESKNIFFWKKDKSSRRHTPERNSQPVNKIVILKPNPKGGFGPTIATATTCLHQQSCTTQAPGCSAAECSTFSVKEVRRRFRIVSGENRKGSPSVHEDDIQRDSCRLRDSVFTIKKDSMQVTPATSKNDVRPPLNSSKQKKTNNASSFYAEAKKHLTEILKEKSHIDKYPSPMVQIPRSLVGMLSHPQCSVSSSPGSSPRVKHCIELSPEDKDICTINKAEREESAKEGNRQEEDSGSVECSTIEALDEQADQEGHYKEEAKQHGVELDIVCFEETDKPDHSETIHNAQCIPAEQHRYNSSLEITEGAKPGNEHAEILPGSPENVFEKLEAQEPETPRPSPSLELMSREENHEKQEQPSPVSVLDPFFHADIESPDNKSTIKCELRQDVLRLQYYPDVLSDQGTFWEDRDARLGYIKAVLELSELYTDQNSEVCHLEDELISTCLFQELHQGNQTDDVKLFFDCVCEAITVIQGTHFRNPPFSPFLRHNIPRTPPVGQNLVSEIYKNIEGHLRYQFLSTLNQLVGTDLKDCSWMDLRSESEEIAVDIWEFLVDELMEDVACDLLI</sequence>
<name>A0ACD5TT14_AVESA</name>
<evidence type="ECO:0000313" key="2">
    <source>
        <dbReference type="Proteomes" id="UP001732700"/>
    </source>
</evidence>
<protein>
    <submittedName>
        <fullName evidence="1">Uncharacterized protein</fullName>
    </submittedName>
</protein>